<dbReference type="PANTHER" id="PTHR43750">
    <property type="entry name" value="UDP-GLUCOSE 6-DEHYDROGENASE TUAD"/>
    <property type="match status" value="1"/>
</dbReference>
<organism evidence="4 5">
    <name type="scientific">Saccharopolyspora terrae</name>
    <dbReference type="NCBI Taxonomy" id="2530384"/>
    <lineage>
        <taxon>Bacteria</taxon>
        <taxon>Bacillati</taxon>
        <taxon>Actinomycetota</taxon>
        <taxon>Actinomycetes</taxon>
        <taxon>Pseudonocardiales</taxon>
        <taxon>Pseudonocardiaceae</taxon>
        <taxon>Saccharopolyspora</taxon>
    </lineage>
</organism>
<dbReference type="InterPro" id="IPR013328">
    <property type="entry name" value="6PGD_dom2"/>
</dbReference>
<evidence type="ECO:0000313" key="4">
    <source>
        <dbReference type="EMBL" id="TDD07620.1"/>
    </source>
</evidence>
<dbReference type="PANTHER" id="PTHR43750:SF3">
    <property type="entry name" value="UDP-GLUCOSE 6-DEHYDROGENASE TUAD"/>
    <property type="match status" value="1"/>
</dbReference>
<reference evidence="4 5" key="1">
    <citation type="submission" date="2019-03" db="EMBL/GenBank/DDBJ databases">
        <title>Draft genome sequences of novel Actinobacteria.</title>
        <authorList>
            <person name="Sahin N."/>
            <person name="Ay H."/>
            <person name="Saygin H."/>
        </authorList>
    </citation>
    <scope>NUCLEOTIDE SEQUENCE [LARGE SCALE GENOMIC DNA]</scope>
    <source>
        <strain evidence="4 5">16K309</strain>
    </source>
</reference>
<evidence type="ECO:0000256" key="2">
    <source>
        <dbReference type="SAM" id="MobiDB-lite"/>
    </source>
</evidence>
<keyword evidence="5" id="KW-1185">Reference proteome</keyword>
<dbReference type="InterPro" id="IPR036291">
    <property type="entry name" value="NAD(P)-bd_dom_sf"/>
</dbReference>
<dbReference type="GO" id="GO:0051287">
    <property type="term" value="F:NAD binding"/>
    <property type="evidence" value="ECO:0007669"/>
    <property type="project" value="InterPro"/>
</dbReference>
<dbReference type="SUPFAM" id="SSF48179">
    <property type="entry name" value="6-phosphogluconate dehydrogenase C-terminal domain-like"/>
    <property type="match status" value="1"/>
</dbReference>
<evidence type="ECO:0000313" key="5">
    <source>
        <dbReference type="Proteomes" id="UP000295674"/>
    </source>
</evidence>
<dbReference type="Gene3D" id="3.40.50.720">
    <property type="entry name" value="NAD(P)-binding Rossmann-like Domain"/>
    <property type="match status" value="1"/>
</dbReference>
<name>A0A4R4W3M8_9PSEU</name>
<proteinExistence type="predicted"/>
<dbReference type="AlphaFoldDB" id="A0A4R4W3M8"/>
<evidence type="ECO:0000259" key="3">
    <source>
        <dbReference type="Pfam" id="PF00984"/>
    </source>
</evidence>
<dbReference type="GO" id="GO:0016616">
    <property type="term" value="F:oxidoreductase activity, acting on the CH-OH group of donors, NAD or NADP as acceptor"/>
    <property type="evidence" value="ECO:0007669"/>
    <property type="project" value="InterPro"/>
</dbReference>
<feature type="domain" description="UDP-glucose/GDP-mannose dehydrogenase dimerisation" evidence="3">
    <location>
        <begin position="162"/>
        <end position="212"/>
    </location>
</feature>
<accession>A0A4R4W3M8</accession>
<dbReference type="InterPro" id="IPR014026">
    <property type="entry name" value="UDP-Glc/GDP-Man_DH_dimer"/>
</dbReference>
<evidence type="ECO:0000256" key="1">
    <source>
        <dbReference type="ARBA" id="ARBA00015132"/>
    </source>
</evidence>
<sequence length="242" mass="25584">MAVRELRARVLGDGLTAIAVATGLARSGLRVSCARPDPAVPASEPRLQELVRSLRRSGALSFGELAAPDAVFVCGADEVTAPPGSSVLNCALPPWECTRDLQAALGRPVVSHPQLLREGSALEDFLSADYAVLGADDAEALVRADVVLAGVPVPPLHCDLDSADLVLHATNGLLEVEREYFHELAELCRAVGADVDRVIECVRADPRIGADPGQRGDSPRCAPATRLREDRPPPVLAELETL</sequence>
<dbReference type="Proteomes" id="UP000295674">
    <property type="component" value="Unassembled WGS sequence"/>
</dbReference>
<gene>
    <name evidence="4" type="ORF">E1181_09385</name>
</gene>
<dbReference type="EMBL" id="SMKS01000010">
    <property type="protein sequence ID" value="TDD07620.1"/>
    <property type="molecule type" value="Genomic_DNA"/>
</dbReference>
<dbReference type="InterPro" id="IPR008927">
    <property type="entry name" value="6-PGluconate_DH-like_C_sf"/>
</dbReference>
<dbReference type="OrthoDB" id="3676192at2"/>
<dbReference type="RefSeq" id="WP_132673578.1">
    <property type="nucleotide sequence ID" value="NZ_SMKS01000010.1"/>
</dbReference>
<comment type="caution">
    <text evidence="4">The sequence shown here is derived from an EMBL/GenBank/DDBJ whole genome shotgun (WGS) entry which is preliminary data.</text>
</comment>
<dbReference type="Pfam" id="PF00984">
    <property type="entry name" value="UDPG_MGDP_dh"/>
    <property type="match status" value="1"/>
</dbReference>
<protein>
    <recommendedName>
        <fullName evidence="1">UDP-glucose 6-dehydrogenase</fullName>
    </recommendedName>
</protein>
<feature type="region of interest" description="Disordered" evidence="2">
    <location>
        <begin position="209"/>
        <end position="242"/>
    </location>
</feature>
<dbReference type="SUPFAM" id="SSF51735">
    <property type="entry name" value="NAD(P)-binding Rossmann-fold domains"/>
    <property type="match status" value="1"/>
</dbReference>
<dbReference type="Gene3D" id="1.10.1040.10">
    <property type="entry name" value="N-(1-d-carboxylethyl)-l-norvaline Dehydrogenase, domain 2"/>
    <property type="match status" value="1"/>
</dbReference>